<keyword evidence="3" id="KW-1185">Reference proteome</keyword>
<dbReference type="Proteomes" id="UP001215280">
    <property type="component" value="Unassembled WGS sequence"/>
</dbReference>
<organism evidence="2 3">
    <name type="scientific">Mycena maculata</name>
    <dbReference type="NCBI Taxonomy" id="230809"/>
    <lineage>
        <taxon>Eukaryota</taxon>
        <taxon>Fungi</taxon>
        <taxon>Dikarya</taxon>
        <taxon>Basidiomycota</taxon>
        <taxon>Agaricomycotina</taxon>
        <taxon>Agaricomycetes</taxon>
        <taxon>Agaricomycetidae</taxon>
        <taxon>Agaricales</taxon>
        <taxon>Marasmiineae</taxon>
        <taxon>Mycenaceae</taxon>
        <taxon>Mycena</taxon>
    </lineage>
</organism>
<accession>A0AAD7K4F8</accession>
<feature type="region of interest" description="Disordered" evidence="1">
    <location>
        <begin position="1"/>
        <end position="28"/>
    </location>
</feature>
<comment type="caution">
    <text evidence="2">The sequence shown here is derived from an EMBL/GenBank/DDBJ whole genome shotgun (WGS) entry which is preliminary data.</text>
</comment>
<dbReference type="EMBL" id="JARJLG010000009">
    <property type="protein sequence ID" value="KAJ7778022.1"/>
    <property type="molecule type" value="Genomic_DNA"/>
</dbReference>
<feature type="region of interest" description="Disordered" evidence="1">
    <location>
        <begin position="383"/>
        <end position="402"/>
    </location>
</feature>
<reference evidence="2" key="1">
    <citation type="submission" date="2023-03" db="EMBL/GenBank/DDBJ databases">
        <title>Massive genome expansion in bonnet fungi (Mycena s.s.) driven by repeated elements and novel gene families across ecological guilds.</title>
        <authorList>
            <consortium name="Lawrence Berkeley National Laboratory"/>
            <person name="Harder C.B."/>
            <person name="Miyauchi S."/>
            <person name="Viragh M."/>
            <person name="Kuo A."/>
            <person name="Thoen E."/>
            <person name="Andreopoulos B."/>
            <person name="Lu D."/>
            <person name="Skrede I."/>
            <person name="Drula E."/>
            <person name="Henrissat B."/>
            <person name="Morin E."/>
            <person name="Kohler A."/>
            <person name="Barry K."/>
            <person name="LaButti K."/>
            <person name="Morin E."/>
            <person name="Salamov A."/>
            <person name="Lipzen A."/>
            <person name="Mereny Z."/>
            <person name="Hegedus B."/>
            <person name="Baldrian P."/>
            <person name="Stursova M."/>
            <person name="Weitz H."/>
            <person name="Taylor A."/>
            <person name="Grigoriev I.V."/>
            <person name="Nagy L.G."/>
            <person name="Martin F."/>
            <person name="Kauserud H."/>
        </authorList>
    </citation>
    <scope>NUCLEOTIDE SEQUENCE</scope>
    <source>
        <strain evidence="2">CBHHK188m</strain>
    </source>
</reference>
<proteinExistence type="predicted"/>
<protein>
    <submittedName>
        <fullName evidence="2">Uncharacterized protein</fullName>
    </submittedName>
</protein>
<sequence length="548" mass="59420">MQRHVYPSALHSPRSSVAPLGLSTRENLPPRPDYVNLNIRRPSQTWLNSPNPGWMDGASDPPICFKDQDEIITTMLTWNPGHPMFKPLDTVSHAPCFEEATAPGVASEVTGATNAGHEGPAPSSGYQVSVLIQYTTPDLGKAGLRGKPALKLIKNTKLVIIDIDNTDRMGLVKSALMAHGYEDDYAPGVHRGPPIKMSWTGSSGGKSGAATIETDAEYNIVVMSLKKKTNPAVLVELNLDEMDGFRVMKKRSLSILPSPESSPYSSPLLSPCPMPSKTLPQDGDENIELLYGTKVPRVDDFSFQDQLHGAMIMKLNEKWSCEKHPGENGDLGHCYIDVNGKHIGLNMRKNKAWASAIVAGEATIHEPPNVLEFDGFRDGHLTVARPRGRGGPRSYASGPSGGGGGDTATVLLAAMIPFLHNLAPKTDPLKTPPRTALPVAFPTTPKKPTVSLSPIPTRSSELHACLDDFLRLKGINLLEAESALAQLSLTPDIIAGVPVPRLCEITSAVEGHLWGLQAFCREWSSRLEEKKRRLTLVSSMTYISLQFC</sequence>
<evidence type="ECO:0000256" key="1">
    <source>
        <dbReference type="SAM" id="MobiDB-lite"/>
    </source>
</evidence>
<evidence type="ECO:0000313" key="3">
    <source>
        <dbReference type="Proteomes" id="UP001215280"/>
    </source>
</evidence>
<gene>
    <name evidence="2" type="ORF">DFH07DRAFT_766239</name>
</gene>
<dbReference type="AlphaFoldDB" id="A0AAD7K4F8"/>
<name>A0AAD7K4F8_9AGAR</name>
<evidence type="ECO:0000313" key="2">
    <source>
        <dbReference type="EMBL" id="KAJ7778022.1"/>
    </source>
</evidence>